<evidence type="ECO:0000313" key="2">
    <source>
        <dbReference type="Araport" id="AT4G36560"/>
    </source>
</evidence>
<sequence length="110" mass="13189">MKLKGDEYLPKECFITKLRIETKRVLRELIFLNFLEKKYSPYLHLFVILYLIIISTIKHSEWRGIRVVKQLMSKTKEQKKRRKGADVVDKIHLRDLPKIWNLSTCIATQC</sequence>
<reference evidence="3 4" key="1">
    <citation type="submission" date="2019-11" db="EMBL/GenBank/DDBJ databases">
        <authorList>
            <person name="Jiao W.-B."/>
            <person name="Schneeberger K."/>
        </authorList>
    </citation>
    <scope>NUCLEOTIDE SEQUENCE [LARGE SCALE GENOMIC DNA]</scope>
    <source>
        <strain evidence="4">cv. An-1</strain>
    </source>
</reference>
<keyword evidence="1" id="KW-1133">Transmembrane helix</keyword>
<evidence type="ECO:0008006" key="5">
    <source>
        <dbReference type="Google" id="ProtNLM"/>
    </source>
</evidence>
<evidence type="ECO:0000313" key="3">
    <source>
        <dbReference type="EMBL" id="VYS65093.1"/>
    </source>
</evidence>
<dbReference type="OMA" id="KECFITK"/>
<dbReference type="GeneID" id="829808"/>
<gene>
    <name evidence="2" type="ordered locus">At4g36560</name>
    <name evidence="3" type="ORF">AN1_LOCUS20502</name>
</gene>
<organism evidence="3 4">
    <name type="scientific">Arabidopsis thaliana</name>
    <name type="common">Mouse-ear cress</name>
    <dbReference type="NCBI Taxonomy" id="3702"/>
    <lineage>
        <taxon>Eukaryota</taxon>
        <taxon>Viridiplantae</taxon>
        <taxon>Streptophyta</taxon>
        <taxon>Embryophyta</taxon>
        <taxon>Tracheophyta</taxon>
        <taxon>Spermatophyta</taxon>
        <taxon>Magnoliopsida</taxon>
        <taxon>eudicotyledons</taxon>
        <taxon>Gunneridae</taxon>
        <taxon>Pentapetalae</taxon>
        <taxon>rosids</taxon>
        <taxon>malvids</taxon>
        <taxon>Brassicales</taxon>
        <taxon>Brassicaceae</taxon>
        <taxon>Camelineae</taxon>
        <taxon>Arabidopsis</taxon>
    </lineage>
</organism>
<dbReference type="Araport" id="AT4G36560"/>
<dbReference type="SMR" id="A0A654FWK8"/>
<protein>
    <recommendedName>
        <fullName evidence="5">Transmembrane protein</fullName>
    </recommendedName>
</protein>
<dbReference type="AlphaFoldDB" id="A0A654FWK8"/>
<feature type="transmembrane region" description="Helical" evidence="1">
    <location>
        <begin position="39"/>
        <end position="57"/>
    </location>
</feature>
<dbReference type="EMBL" id="CACRSJ010000109">
    <property type="protein sequence ID" value="VYS65093.1"/>
    <property type="molecule type" value="Genomic_DNA"/>
</dbReference>
<evidence type="ECO:0000313" key="4">
    <source>
        <dbReference type="Proteomes" id="UP000426265"/>
    </source>
</evidence>
<evidence type="ECO:0000256" key="1">
    <source>
        <dbReference type="SAM" id="Phobius"/>
    </source>
</evidence>
<keyword evidence="1" id="KW-0472">Membrane</keyword>
<accession>A0A654FWK8</accession>
<dbReference type="Proteomes" id="UP000426265">
    <property type="component" value="Unassembled WGS sequence"/>
</dbReference>
<name>A0A654FWK8_ARATH</name>
<dbReference type="ExpressionAtlas" id="A0A654FWK8">
    <property type="expression patterns" value="baseline and differential"/>
</dbReference>
<dbReference type="KEGG" id="ath:AT4G36560"/>
<proteinExistence type="predicted"/>
<keyword evidence="1" id="KW-0812">Transmembrane</keyword>